<keyword evidence="1" id="KW-0175">Coiled coil</keyword>
<evidence type="ECO:0000256" key="3">
    <source>
        <dbReference type="SAM" id="SignalP"/>
    </source>
</evidence>
<feature type="compositionally biased region" description="Polar residues" evidence="2">
    <location>
        <begin position="574"/>
        <end position="587"/>
    </location>
</feature>
<feature type="region of interest" description="Disordered" evidence="2">
    <location>
        <begin position="16"/>
        <end position="45"/>
    </location>
</feature>
<evidence type="ECO:0000256" key="2">
    <source>
        <dbReference type="SAM" id="MobiDB-lite"/>
    </source>
</evidence>
<feature type="compositionally biased region" description="Low complexity" evidence="2">
    <location>
        <begin position="534"/>
        <end position="560"/>
    </location>
</feature>
<dbReference type="KEGG" id="lenr:94174001"/>
<reference evidence="5 6" key="1">
    <citation type="submission" date="2021-02" db="EMBL/GenBank/DDBJ databases">
        <title>Leishmania (Mundinia) enrietti genome sequencing and assembly.</title>
        <authorList>
            <person name="Almutairi H."/>
            <person name="Gatherer D."/>
        </authorList>
    </citation>
    <scope>NUCLEOTIDE SEQUENCE [LARGE SCALE GENOMIC DNA]</scope>
    <source>
        <strain evidence="5">CUR178</strain>
    </source>
</reference>
<evidence type="ECO:0000313" key="6">
    <source>
        <dbReference type="Proteomes" id="UP000674179"/>
    </source>
</evidence>
<keyword evidence="6" id="KW-1185">Reference proteome</keyword>
<evidence type="ECO:0000256" key="1">
    <source>
        <dbReference type="SAM" id="Coils"/>
    </source>
</evidence>
<sequence>MRTTASLLASLISSALPHLHDSPTPPAPRRDGNARRTSTLTAARQHSDTLPIAHRDFLAPLLFAPPSLRPPSTTPSIALRTVALAMASASAHALQEFRYATTSTNPLSWPHVRRVSVPQLRHEAPDLPLMANLISALSDCDVSLREIREHNDTDILQLIQVLQACLQFSLWSQNILKEKVLELRTAQTVKGVSAPQLQGLERRCREMEREMATTRKERDVLSLSTANLRASLLQMETTVELQEQQLRQERGRNARLVAKLEKALCAQAPLMSVPRSSLPRGARLSPARHRHARETAHRIKKAAAAFHRTEPPTYDAGACRDVSASLASDTSYGDSDVSAEVSARAHSHVPRPCDSLSPSPPSFLDWRTLVRYILHEEHKGTPWASTNVPHLAAGTAADEKRITGERESTPAKPRTSEPAAGLKAASAPQVSEEQLQACFAELATGIRMEVTAYSRAVAARAEEIVRAATQQRMQESAEAKQLMAEVQAALGSLAAELSAHKQHVKGKTPLPGMRSAAASAATSANSGLQAQPASSSPVSTSSTVKNSSPAAAPASSHSPSDGLVTATDCPPWSDSKSLSPTPQTSVSALPPSIGSLSAGLCFDSLLTSSSPQRRSATECHVLDSGSKAQRPLPNFSPAILRTPPASEHGDSPAPSDADSDRPRSVVSRPVEDERDVDVDLLPLDNSSTASPPDSYQSSRDKDYGAADVGQTSPRVLTKPPSAPPMCPNKAPTAATDVVPPAVSSHPSPHRALTSHLSMRSDVSEGSSYGSSQMLRETRAQLQALLEEERASGQAEYHG</sequence>
<dbReference type="Proteomes" id="UP000674179">
    <property type="component" value="Chromosome 11"/>
</dbReference>
<dbReference type="InterPro" id="IPR022587">
    <property type="entry name" value="MTMR12-like_C"/>
</dbReference>
<feature type="region of interest" description="Disordered" evidence="2">
    <location>
        <begin position="500"/>
        <end position="590"/>
    </location>
</feature>
<feature type="compositionally biased region" description="Polar residues" evidence="2">
    <location>
        <begin position="685"/>
        <end position="697"/>
    </location>
</feature>
<feature type="compositionally biased region" description="Basic and acidic residues" evidence="2">
    <location>
        <begin position="786"/>
        <end position="798"/>
    </location>
</feature>
<gene>
    <name evidence="5" type="ORF">CUR178_06838</name>
</gene>
<protein>
    <recommendedName>
        <fullName evidence="4">Myotubularin-related 12-like C-terminal domain-containing protein</fullName>
    </recommendedName>
</protein>
<feature type="compositionally biased region" description="Basic and acidic residues" evidence="2">
    <location>
        <begin position="397"/>
        <end position="409"/>
    </location>
</feature>
<feature type="region of interest" description="Disordered" evidence="2">
    <location>
        <begin position="612"/>
        <end position="798"/>
    </location>
</feature>
<feature type="domain" description="Myotubularin-related 12-like C-terminal" evidence="4">
    <location>
        <begin position="95"/>
        <end position="216"/>
    </location>
</feature>
<evidence type="ECO:0000313" key="5">
    <source>
        <dbReference type="EMBL" id="KAG5483843.1"/>
    </source>
</evidence>
<dbReference type="EMBL" id="JAFHKP010000011">
    <property type="protein sequence ID" value="KAG5483843.1"/>
    <property type="molecule type" value="Genomic_DNA"/>
</dbReference>
<feature type="coiled-coil region" evidence="1">
    <location>
        <begin position="197"/>
        <end position="259"/>
    </location>
</feature>
<feature type="chain" id="PRO_5032648252" description="Myotubularin-related 12-like C-terminal domain-containing protein" evidence="3">
    <location>
        <begin position="18"/>
        <end position="798"/>
    </location>
</feature>
<evidence type="ECO:0000259" key="4">
    <source>
        <dbReference type="Pfam" id="PF12578"/>
    </source>
</evidence>
<organism evidence="5 6">
    <name type="scientific">Leishmania enriettii</name>
    <dbReference type="NCBI Taxonomy" id="5663"/>
    <lineage>
        <taxon>Eukaryota</taxon>
        <taxon>Discoba</taxon>
        <taxon>Euglenozoa</taxon>
        <taxon>Kinetoplastea</taxon>
        <taxon>Metakinetoplastina</taxon>
        <taxon>Trypanosomatida</taxon>
        <taxon>Trypanosomatidae</taxon>
        <taxon>Leishmaniinae</taxon>
        <taxon>Leishmania</taxon>
    </lineage>
</organism>
<name>A0A836HM25_LEIEN</name>
<feature type="region of interest" description="Disordered" evidence="2">
    <location>
        <begin position="394"/>
        <end position="428"/>
    </location>
</feature>
<dbReference type="GeneID" id="94174001"/>
<dbReference type="Pfam" id="PF12578">
    <property type="entry name" value="3-PAP"/>
    <property type="match status" value="1"/>
</dbReference>
<dbReference type="OrthoDB" id="267648at2759"/>
<comment type="caution">
    <text evidence="5">The sequence shown here is derived from an EMBL/GenBank/DDBJ whole genome shotgun (WGS) entry which is preliminary data.</text>
</comment>
<accession>A0A836HM25</accession>
<feature type="signal peptide" evidence="3">
    <location>
        <begin position="1"/>
        <end position="17"/>
    </location>
</feature>
<feature type="compositionally biased region" description="Low complexity" evidence="2">
    <location>
        <begin position="515"/>
        <end position="526"/>
    </location>
</feature>
<dbReference type="AlphaFoldDB" id="A0A836HM25"/>
<feature type="coiled-coil region" evidence="1">
    <location>
        <begin position="458"/>
        <end position="485"/>
    </location>
</feature>
<feature type="compositionally biased region" description="Low complexity" evidence="2">
    <location>
        <begin position="730"/>
        <end position="746"/>
    </location>
</feature>
<proteinExistence type="predicted"/>
<dbReference type="RefSeq" id="XP_067694904.1">
    <property type="nucleotide sequence ID" value="XM_067838491.1"/>
</dbReference>
<keyword evidence="3" id="KW-0732">Signal</keyword>
<feature type="compositionally biased region" description="Polar residues" evidence="2">
    <location>
        <begin position="35"/>
        <end position="44"/>
    </location>
</feature>